<reference evidence="2" key="1">
    <citation type="submission" date="2017-01" db="EMBL/GenBank/DDBJ databases">
        <authorList>
            <person name="Varghese N."/>
            <person name="Submissions S."/>
        </authorList>
    </citation>
    <scope>NUCLEOTIDE SEQUENCE [LARGE SCALE GENOMIC DNA]</scope>
    <source>
        <strain evidence="2">DSM 46698</strain>
    </source>
</reference>
<accession>A0A1N7MRL6</accession>
<organism evidence="1 2">
    <name type="scientific">Belliella pelovolcani</name>
    <dbReference type="NCBI Taxonomy" id="529505"/>
    <lineage>
        <taxon>Bacteria</taxon>
        <taxon>Pseudomonadati</taxon>
        <taxon>Bacteroidota</taxon>
        <taxon>Cytophagia</taxon>
        <taxon>Cytophagales</taxon>
        <taxon>Cyclobacteriaceae</taxon>
        <taxon>Belliella</taxon>
    </lineage>
</organism>
<dbReference type="STRING" id="529505.SAMN05421761_10774"/>
<sequence>MNTTIIINRLCKTSLMYGKYVSTSEAKNEAFRLIKIGKAEKIIDTEETLMYRIRG</sequence>
<keyword evidence="2" id="KW-1185">Reference proteome</keyword>
<evidence type="ECO:0000313" key="1">
    <source>
        <dbReference type="EMBL" id="SIS88773.1"/>
    </source>
</evidence>
<dbReference type="EMBL" id="FTOP01000007">
    <property type="protein sequence ID" value="SIS88773.1"/>
    <property type="molecule type" value="Genomic_DNA"/>
</dbReference>
<gene>
    <name evidence="1" type="ORF">SAMN05421761_10774</name>
</gene>
<protein>
    <submittedName>
        <fullName evidence="1">Uncharacterized protein</fullName>
    </submittedName>
</protein>
<evidence type="ECO:0000313" key="2">
    <source>
        <dbReference type="Proteomes" id="UP000186026"/>
    </source>
</evidence>
<dbReference type="RefSeq" id="WP_175606660.1">
    <property type="nucleotide sequence ID" value="NZ_FTOP01000007.1"/>
</dbReference>
<proteinExistence type="predicted"/>
<dbReference type="Proteomes" id="UP000186026">
    <property type="component" value="Unassembled WGS sequence"/>
</dbReference>
<name>A0A1N7MRL6_9BACT</name>
<dbReference type="AlphaFoldDB" id="A0A1N7MRL6"/>